<evidence type="ECO:0000313" key="3">
    <source>
        <dbReference type="EMBL" id="EFJ40440.1"/>
    </source>
</evidence>
<feature type="chain" id="PRO_5003124553" evidence="2">
    <location>
        <begin position="28"/>
        <end position="1593"/>
    </location>
</feature>
<evidence type="ECO:0000256" key="2">
    <source>
        <dbReference type="SAM" id="SignalP"/>
    </source>
</evidence>
<feature type="compositionally biased region" description="Low complexity" evidence="1">
    <location>
        <begin position="497"/>
        <end position="507"/>
    </location>
</feature>
<feature type="region of interest" description="Disordered" evidence="1">
    <location>
        <begin position="1066"/>
        <end position="1094"/>
    </location>
</feature>
<organism evidence="4">
    <name type="scientific">Volvox carteri f. nagariensis</name>
    <dbReference type="NCBI Taxonomy" id="3068"/>
    <lineage>
        <taxon>Eukaryota</taxon>
        <taxon>Viridiplantae</taxon>
        <taxon>Chlorophyta</taxon>
        <taxon>core chlorophytes</taxon>
        <taxon>Chlorophyceae</taxon>
        <taxon>CS clade</taxon>
        <taxon>Chlamydomonadales</taxon>
        <taxon>Volvocaceae</taxon>
        <taxon>Volvox</taxon>
    </lineage>
</organism>
<sequence>MISYRSAYFVFLVVVQLWAHPLSCAHAFGMSKNNHPGSDDTLHSAWFSATASSLNPERGVPVESAYNLKTVSSAHHVAAEPTLPVRFRAIVTSTPAPALGESQLKDVSRFLQKEMLATRVIVSVAAKHVRARVAVIRGGFMSDCSDAGQGEYRAQLGAALGLSAADVLVLLCVVQQDEAFVQDPRGQAAPRGCGDAQGDTLPAALMLETSLRLPPTANESAVQAALAALPNGNTALHGLCVPCVSYMPPVSISLEIVLYSGAGGNAENADSPALPRLGGPGAAAAAAAAAGLRGAAVARTSGAVVHELAGELQHAIATSLGVPLDQDLNSREGDCALTFDPLDPAAEAQAQQVPSLEVPRNVASSSGPNTGPEPELLGNQEAAALTAAAASLINSTAGDSAAAAAAAAVSVSGDLPTTASKPPSYHQVVQPAALLLVPRMAISGPSLDGNEDGRRGGSDGGGGGSLDGPYPANPGGGGGGGDRSTSMTSQADESRSAAAGVVVVAAANSPRGADTASSPPPQGSPSAPSAPDRLSLAPLPYTDDVSAVSYGGVAAEMEDVDEEALSRVYQGDGTSGGADSSGTGGGDGGGGGGLLARVFSRKSRGPASGGALERLGRLAKAPSSRRTFSGAPMGPSAARYIIPGGDGGSGQSPSVSEETAAAAAAAAASTARRRRNPRRDRRGSPVSARIAPSVSTRSLQRRLGPHGGGIVQDAEELSMVAKKWRTPPPMARRKRFSDMGGVDSGAWGQRAAAVGGGVIGFPGEPPGGPLSRTTGQPLSPQVPTRKKPQLSSPRNHRAGLPTFAPSPLATPRTQAVLPSRDGSETSGIVMTTGATRNTLLIAGPALPSAAPPAVAVAAVAAVQTQVTHGSLSPSRGHVASGFVGEGKMDGQDAQERVPRLSGNLREWPSSPYSDTLAGGGGGGGRDALGRAASRAVSVNAIGSAAAAAAATPGSGGASTTATVTGRTIDRRTSGWMDMNVHVTLSASKSNTGSSSSTGAGSRTVQLREFENSSALIPRSDCPRRSFGNGEVSYNGGGDVSGPRAPGGAAAVGVSALTASALQGREALTSPSGFRTTRGSTAPGCSGSGRSPLSRCATADGSGLADMTAVAAAAAATAFTDDSQAARRRHMSSAPTAAAATTVGQDSNDSEAHRDRADGDRGVAVAVAEPTPAAALLAVYEVPSRDVTTLRAFDSDTMAGRREPLGDGLGIASGGPLKTESCFPGPMAPPSPGSTVAVATEVAAAGAAAAVRGSHIAFDVGPSGSSGPSTAQQRCGVAATAPVAAEEAEAELKPAMPAPPPTPAVPQIWAKRSSADVRMAEMLAAAAIFYGIDKYDCDEDEYDVGGGSSSRDCGAVAALDEGNGGGGGAVGPTTANDPPQSPVSRWALRKAAAVAAAVSSSEAAAAAAAADVASSSGPVGVPSWHINLASVSSLTRRRDTSADVCEARTAAEERDTGGDACIGGGGAVTISRERQQLHELQEQLRRLRSGRRDLNTPGGGGMAGAGRLSLRGRRTTDGAGDGWSARGRERRDGEDGAGGGGGGNEDVPYRVWRRTLSGVVGATELGGVGRGADSGIHGDGLLVVEEDSSEAAEA</sequence>
<dbReference type="GeneID" id="9627977"/>
<protein>
    <submittedName>
        <fullName evidence="3">Uncharacterized protein</fullName>
    </submittedName>
</protein>
<evidence type="ECO:0000256" key="1">
    <source>
        <dbReference type="SAM" id="MobiDB-lite"/>
    </source>
</evidence>
<feature type="compositionally biased region" description="Low complexity" evidence="1">
    <location>
        <begin position="651"/>
        <end position="670"/>
    </location>
</feature>
<evidence type="ECO:0000313" key="4">
    <source>
        <dbReference type="Proteomes" id="UP000001058"/>
    </source>
</evidence>
<dbReference type="OrthoDB" id="549849at2759"/>
<feature type="region of interest" description="Disordered" evidence="1">
    <location>
        <begin position="444"/>
        <end position="538"/>
    </location>
</feature>
<dbReference type="EMBL" id="GL378416">
    <property type="protein sequence ID" value="EFJ40440.1"/>
    <property type="molecule type" value="Genomic_DNA"/>
</dbReference>
<feature type="region of interest" description="Disordered" evidence="1">
    <location>
        <begin position="762"/>
        <end position="827"/>
    </location>
</feature>
<feature type="compositionally biased region" description="Polar residues" evidence="1">
    <location>
        <begin position="771"/>
        <end position="782"/>
    </location>
</feature>
<proteinExistence type="predicted"/>
<feature type="region of interest" description="Disordered" evidence="1">
    <location>
        <begin position="346"/>
        <end position="376"/>
    </location>
</feature>
<dbReference type="RefSeq" id="XP_002958520.1">
    <property type="nucleotide sequence ID" value="XM_002958474.1"/>
</dbReference>
<feature type="region of interest" description="Disordered" evidence="1">
    <location>
        <begin position="1486"/>
        <end position="1548"/>
    </location>
</feature>
<gene>
    <name evidence="3" type="ORF">VOLCADRAFT_108161</name>
</gene>
<dbReference type="KEGG" id="vcn:VOLCADRAFT_108161"/>
<feature type="signal peptide" evidence="2">
    <location>
        <begin position="1"/>
        <end position="27"/>
    </location>
</feature>
<feature type="compositionally biased region" description="Polar residues" evidence="1">
    <location>
        <begin position="1068"/>
        <end position="1079"/>
    </location>
</feature>
<feature type="compositionally biased region" description="Basic and acidic residues" evidence="1">
    <location>
        <begin position="1149"/>
        <end position="1158"/>
    </location>
</feature>
<feature type="region of interest" description="Disordered" evidence="1">
    <location>
        <begin position="1124"/>
        <end position="1158"/>
    </location>
</feature>
<feature type="compositionally biased region" description="Basic residues" evidence="1">
    <location>
        <begin position="671"/>
        <end position="681"/>
    </location>
</feature>
<keyword evidence="4" id="KW-1185">Reference proteome</keyword>
<dbReference type="InParanoid" id="D8UIM7"/>
<feature type="compositionally biased region" description="Gly residues" evidence="1">
    <location>
        <begin position="917"/>
        <end position="926"/>
    </location>
</feature>
<keyword evidence="2" id="KW-0732">Signal</keyword>
<feature type="compositionally biased region" description="Gly residues" evidence="1">
    <location>
        <begin position="582"/>
        <end position="594"/>
    </location>
</feature>
<accession>D8UIM7</accession>
<dbReference type="Proteomes" id="UP000001058">
    <property type="component" value="Unassembled WGS sequence"/>
</dbReference>
<feature type="region of interest" description="Disordered" evidence="1">
    <location>
        <begin position="569"/>
        <end position="710"/>
    </location>
</feature>
<reference evidence="3 4" key="1">
    <citation type="journal article" date="2010" name="Science">
        <title>Genomic analysis of organismal complexity in the multicellular green alga Volvox carteri.</title>
        <authorList>
            <person name="Prochnik S.E."/>
            <person name="Umen J."/>
            <person name="Nedelcu A.M."/>
            <person name="Hallmann A."/>
            <person name="Miller S.M."/>
            <person name="Nishii I."/>
            <person name="Ferris P."/>
            <person name="Kuo A."/>
            <person name="Mitros T."/>
            <person name="Fritz-Laylin L.K."/>
            <person name="Hellsten U."/>
            <person name="Chapman J."/>
            <person name="Simakov O."/>
            <person name="Rensing S.A."/>
            <person name="Terry A."/>
            <person name="Pangilinan J."/>
            <person name="Kapitonov V."/>
            <person name="Jurka J."/>
            <person name="Salamov A."/>
            <person name="Shapiro H."/>
            <person name="Schmutz J."/>
            <person name="Grimwood J."/>
            <person name="Lindquist E."/>
            <person name="Lucas S."/>
            <person name="Grigoriev I.V."/>
            <person name="Schmitt R."/>
            <person name="Kirk D."/>
            <person name="Rokhsar D.S."/>
        </authorList>
    </citation>
    <scope>NUCLEOTIDE SEQUENCE [LARGE SCALE GENOMIC DNA]</scope>
    <source>
        <strain evidence="4">f. Nagariensis / Eve</strain>
    </source>
</reference>
<feature type="region of interest" description="Disordered" evidence="1">
    <location>
        <begin position="902"/>
        <end position="926"/>
    </location>
</feature>
<name>D8UIM7_VOLCA</name>